<sequence length="530" mass="60120">MDISSPEKSTGGFNKEYDASLSDKMDLNAFEKEEEFVVGSLEYENEMPRDEREVYLNTCYATPSMPLCVANDKGTQSPLKSNSMGSSVPLTSREEMTGDIDPNPSISIVQIKMSDCGIDGEGNTIKDYQKDAVLEADFDAGATAYSFEETQGQNYHLNNPLDQGDNDHYNSVDRESNEKHDEKNTILDEVVNGDGGNLPLNSQPDEIEVNEEMDYKNSNLKSNHVVQVREGCYSNTAPPENDEMVWQQSSLQSPQETQNVSPSPERQLSVSAERFPHKQSPPKSTTFPREEMPSPRKQVPSPQSSRRRYSPSPEKNSSGVDRASSRERSFPSTRRKSPDQASKRESHNRDDSPRKHLSQSPQKRDSPRRRGESPSKSPMRRRHSPRNQRSHRHSRSRSPIAREHNRRSPRKRSPRRRSPTYHSGRRSPGRRWSPPSNRNTGIGKPGKNLYVAGFSYGTTERDLERKFSKFGRVTDVRVVRDRRTGDSRGFGFLSLERDEDADAAIRAVDQAEWNGRIILVEKSKSSSRRN</sequence>
<keyword evidence="7" id="KW-1185">Reference proteome</keyword>
<feature type="compositionally biased region" description="Low complexity" evidence="4">
    <location>
        <begin position="430"/>
        <end position="439"/>
    </location>
</feature>
<feature type="region of interest" description="Disordered" evidence="4">
    <location>
        <begin position="151"/>
        <end position="184"/>
    </location>
</feature>
<name>A0ABR2MWV4_9ASPA</name>
<feature type="compositionally biased region" description="Basic and acidic residues" evidence="4">
    <location>
        <begin position="336"/>
        <end position="354"/>
    </location>
</feature>
<dbReference type="EMBL" id="JBBWWR010000004">
    <property type="protein sequence ID" value="KAK8967940.1"/>
    <property type="molecule type" value="Genomic_DNA"/>
</dbReference>
<evidence type="ECO:0000256" key="1">
    <source>
        <dbReference type="ARBA" id="ARBA00004123"/>
    </source>
</evidence>
<dbReference type="SMART" id="SM00360">
    <property type="entry name" value="RRM"/>
    <property type="match status" value="1"/>
</dbReference>
<feature type="compositionally biased region" description="Low complexity" evidence="4">
    <location>
        <begin position="295"/>
        <end position="304"/>
    </location>
</feature>
<feature type="compositionally biased region" description="Polar residues" evidence="4">
    <location>
        <begin position="73"/>
        <end position="90"/>
    </location>
</feature>
<organism evidence="6 7">
    <name type="scientific">Platanthera guangdongensis</name>
    <dbReference type="NCBI Taxonomy" id="2320717"/>
    <lineage>
        <taxon>Eukaryota</taxon>
        <taxon>Viridiplantae</taxon>
        <taxon>Streptophyta</taxon>
        <taxon>Embryophyta</taxon>
        <taxon>Tracheophyta</taxon>
        <taxon>Spermatophyta</taxon>
        <taxon>Magnoliopsida</taxon>
        <taxon>Liliopsida</taxon>
        <taxon>Asparagales</taxon>
        <taxon>Orchidaceae</taxon>
        <taxon>Orchidoideae</taxon>
        <taxon>Orchideae</taxon>
        <taxon>Orchidinae</taxon>
        <taxon>Platanthera</taxon>
    </lineage>
</organism>
<feature type="compositionally biased region" description="Basic and acidic residues" evidence="4">
    <location>
        <begin position="362"/>
        <end position="373"/>
    </location>
</feature>
<feature type="region of interest" description="Disordered" evidence="4">
    <location>
        <begin position="233"/>
        <end position="448"/>
    </location>
</feature>
<reference evidence="6 7" key="1">
    <citation type="journal article" date="2022" name="Nat. Plants">
        <title>Genomes of leafy and leafless Platanthera orchids illuminate the evolution of mycoheterotrophy.</title>
        <authorList>
            <person name="Li M.H."/>
            <person name="Liu K.W."/>
            <person name="Li Z."/>
            <person name="Lu H.C."/>
            <person name="Ye Q.L."/>
            <person name="Zhang D."/>
            <person name="Wang J.Y."/>
            <person name="Li Y.F."/>
            <person name="Zhong Z.M."/>
            <person name="Liu X."/>
            <person name="Yu X."/>
            <person name="Liu D.K."/>
            <person name="Tu X.D."/>
            <person name="Liu B."/>
            <person name="Hao Y."/>
            <person name="Liao X.Y."/>
            <person name="Jiang Y.T."/>
            <person name="Sun W.H."/>
            <person name="Chen J."/>
            <person name="Chen Y.Q."/>
            <person name="Ai Y."/>
            <person name="Zhai J.W."/>
            <person name="Wu S.S."/>
            <person name="Zhou Z."/>
            <person name="Hsiao Y.Y."/>
            <person name="Wu W.L."/>
            <person name="Chen Y.Y."/>
            <person name="Lin Y.F."/>
            <person name="Hsu J.L."/>
            <person name="Li C.Y."/>
            <person name="Wang Z.W."/>
            <person name="Zhao X."/>
            <person name="Zhong W.Y."/>
            <person name="Ma X.K."/>
            <person name="Ma L."/>
            <person name="Huang J."/>
            <person name="Chen G.Z."/>
            <person name="Huang M.Z."/>
            <person name="Huang L."/>
            <person name="Peng D.H."/>
            <person name="Luo Y.B."/>
            <person name="Zou S.Q."/>
            <person name="Chen S.P."/>
            <person name="Lan S."/>
            <person name="Tsai W.C."/>
            <person name="Van de Peer Y."/>
            <person name="Liu Z.J."/>
        </authorList>
    </citation>
    <scope>NUCLEOTIDE SEQUENCE [LARGE SCALE GENOMIC DNA]</scope>
    <source>
        <strain evidence="6">Lor288</strain>
    </source>
</reference>
<feature type="compositionally biased region" description="Basic residues" evidence="4">
    <location>
        <begin position="378"/>
        <end position="396"/>
    </location>
</feature>
<evidence type="ECO:0000313" key="6">
    <source>
        <dbReference type="EMBL" id="KAK8967940.1"/>
    </source>
</evidence>
<dbReference type="InterPro" id="IPR035979">
    <property type="entry name" value="RBD_domain_sf"/>
</dbReference>
<dbReference type="Proteomes" id="UP001412067">
    <property type="component" value="Unassembled WGS sequence"/>
</dbReference>
<dbReference type="InterPro" id="IPR051183">
    <property type="entry name" value="U1_U11-U12_snRNP_70-35kDa"/>
</dbReference>
<comment type="subcellular location">
    <subcellularLocation>
        <location evidence="1">Nucleus</location>
    </subcellularLocation>
</comment>
<dbReference type="PANTHER" id="PTHR13952">
    <property type="entry name" value="U1 SMALL NUCLEAR RIBONUCLEOPROTEIN 70 KD"/>
    <property type="match status" value="1"/>
</dbReference>
<dbReference type="PANTHER" id="PTHR13952:SF9">
    <property type="entry name" value="SERINE_ARGININE REPETITIVE MATRIX PROTEIN 1-LIKE"/>
    <property type="match status" value="1"/>
</dbReference>
<dbReference type="PROSITE" id="PS50102">
    <property type="entry name" value="RRM"/>
    <property type="match status" value="1"/>
</dbReference>
<feature type="region of interest" description="Disordered" evidence="4">
    <location>
        <begin position="73"/>
        <end position="105"/>
    </location>
</feature>
<evidence type="ECO:0000256" key="2">
    <source>
        <dbReference type="ARBA" id="ARBA00023242"/>
    </source>
</evidence>
<dbReference type="InterPro" id="IPR000504">
    <property type="entry name" value="RRM_dom"/>
</dbReference>
<evidence type="ECO:0000313" key="7">
    <source>
        <dbReference type="Proteomes" id="UP001412067"/>
    </source>
</evidence>
<dbReference type="InterPro" id="IPR012677">
    <property type="entry name" value="Nucleotide-bd_a/b_plait_sf"/>
</dbReference>
<feature type="compositionally biased region" description="Polar residues" evidence="4">
    <location>
        <begin position="151"/>
        <end position="161"/>
    </location>
</feature>
<evidence type="ECO:0000256" key="4">
    <source>
        <dbReference type="SAM" id="MobiDB-lite"/>
    </source>
</evidence>
<protein>
    <recommendedName>
        <fullName evidence="5">RRM domain-containing protein</fullName>
    </recommendedName>
</protein>
<keyword evidence="3" id="KW-0694">RNA-binding</keyword>
<feature type="domain" description="RRM" evidence="5">
    <location>
        <begin position="447"/>
        <end position="525"/>
    </location>
</feature>
<feature type="compositionally biased region" description="Polar residues" evidence="4">
    <location>
        <begin position="246"/>
        <end position="270"/>
    </location>
</feature>
<comment type="caution">
    <text evidence="6">The sequence shown here is derived from an EMBL/GenBank/DDBJ whole genome shotgun (WGS) entry which is preliminary data.</text>
</comment>
<evidence type="ECO:0000256" key="3">
    <source>
        <dbReference type="PROSITE-ProRule" id="PRU00176"/>
    </source>
</evidence>
<dbReference type="SUPFAM" id="SSF54928">
    <property type="entry name" value="RNA-binding domain, RBD"/>
    <property type="match status" value="1"/>
</dbReference>
<feature type="compositionally biased region" description="Basic residues" evidence="4">
    <location>
        <begin position="404"/>
        <end position="429"/>
    </location>
</feature>
<evidence type="ECO:0000259" key="5">
    <source>
        <dbReference type="PROSITE" id="PS50102"/>
    </source>
</evidence>
<dbReference type="Gene3D" id="3.30.70.330">
    <property type="match status" value="1"/>
</dbReference>
<feature type="compositionally biased region" description="Basic and acidic residues" evidence="4">
    <location>
        <begin position="165"/>
        <end position="184"/>
    </location>
</feature>
<accession>A0ABR2MWV4</accession>
<dbReference type="Pfam" id="PF00076">
    <property type="entry name" value="RRM_1"/>
    <property type="match status" value="1"/>
</dbReference>
<proteinExistence type="predicted"/>
<keyword evidence="2" id="KW-0539">Nucleus</keyword>
<gene>
    <name evidence="6" type="ORF">KSP40_PGU002664</name>
</gene>